<dbReference type="AlphaFoldDB" id="U4L382"/>
<name>U4L382_PYROM</name>
<accession>U4L382</accession>
<reference evidence="1 2" key="1">
    <citation type="journal article" date="2013" name="PLoS Genet.">
        <title>The genome and development-dependent transcriptomes of Pyronema confluens: a window into fungal evolution.</title>
        <authorList>
            <person name="Traeger S."/>
            <person name="Altegoer F."/>
            <person name="Freitag M."/>
            <person name="Gabaldon T."/>
            <person name="Kempken F."/>
            <person name="Kumar A."/>
            <person name="Marcet-Houben M."/>
            <person name="Poggeler S."/>
            <person name="Stajich J.E."/>
            <person name="Nowrousian M."/>
        </authorList>
    </citation>
    <scope>NUCLEOTIDE SEQUENCE [LARGE SCALE GENOMIC DNA]</scope>
    <source>
        <strain evidence="2">CBS 100304</strain>
        <tissue evidence="1">Vegetative mycelium</tissue>
    </source>
</reference>
<sequence length="72" mass="8307">MHALFQATANQDITRELRRPGSNGSHAPMPLRFNYHSRSVWDEEILAYLMRRFILLVKLLGNHTVFSSGLHS</sequence>
<evidence type="ECO:0000313" key="1">
    <source>
        <dbReference type="EMBL" id="CCX10927.1"/>
    </source>
</evidence>
<dbReference type="EMBL" id="HF935578">
    <property type="protein sequence ID" value="CCX10927.1"/>
    <property type="molecule type" value="Genomic_DNA"/>
</dbReference>
<gene>
    <name evidence="1" type="ORF">PCON_10521</name>
</gene>
<keyword evidence="2" id="KW-1185">Reference proteome</keyword>
<organism evidence="1 2">
    <name type="scientific">Pyronema omphalodes (strain CBS 100304)</name>
    <name type="common">Pyronema confluens</name>
    <dbReference type="NCBI Taxonomy" id="1076935"/>
    <lineage>
        <taxon>Eukaryota</taxon>
        <taxon>Fungi</taxon>
        <taxon>Dikarya</taxon>
        <taxon>Ascomycota</taxon>
        <taxon>Pezizomycotina</taxon>
        <taxon>Pezizomycetes</taxon>
        <taxon>Pezizales</taxon>
        <taxon>Pyronemataceae</taxon>
        <taxon>Pyronema</taxon>
    </lineage>
</organism>
<dbReference type="Proteomes" id="UP000018144">
    <property type="component" value="Unassembled WGS sequence"/>
</dbReference>
<protein>
    <submittedName>
        <fullName evidence="1">Uncharacterized protein</fullName>
    </submittedName>
</protein>
<proteinExistence type="predicted"/>
<evidence type="ECO:0000313" key="2">
    <source>
        <dbReference type="Proteomes" id="UP000018144"/>
    </source>
</evidence>